<keyword evidence="3" id="KW-0805">Transcription regulation</keyword>
<dbReference type="Pfam" id="PF00046">
    <property type="entry name" value="Homeodomain"/>
    <property type="match status" value="1"/>
</dbReference>
<dbReference type="InterPro" id="IPR017970">
    <property type="entry name" value="Homeobox_CS"/>
</dbReference>
<dbReference type="OMA" id="ERIHEYP"/>
<dbReference type="SMART" id="SM00389">
    <property type="entry name" value="HOX"/>
    <property type="match status" value="1"/>
</dbReference>
<dbReference type="InterPro" id="IPR001356">
    <property type="entry name" value="HD"/>
</dbReference>
<sequence length="243" mass="27061">MAAAEECNTGLCLGLGVGEHAAGRHERPKDNNNNNNNKRSAARAFLDLSFTLCPKDEDTGRMDHNLSIGSGSKMSQDDGKAGVGNGNSKRINISGRKKLRLTIEQSRLLEDSFKLHATLNSSQKQALAEQLSLEPRQVEVWFQNRRARTKLKQNEVDCEFLKKCCESLTDENKRLKKELQELQSAKAGASSPLFIQLQKATTCPSCEKIMRTSDEGKNAGVNTDVVLKNNKWQRRFNATNEPN</sequence>
<keyword evidence="10" id="KW-0175">Coiled coil</keyword>
<evidence type="ECO:0000313" key="13">
    <source>
        <dbReference type="EMBL" id="ESR66452.1"/>
    </source>
</evidence>
<evidence type="ECO:0000256" key="8">
    <source>
        <dbReference type="PROSITE-ProRule" id="PRU00108"/>
    </source>
</evidence>
<dbReference type="Proteomes" id="UP000030687">
    <property type="component" value="Unassembled WGS sequence"/>
</dbReference>
<feature type="region of interest" description="Disordered" evidence="11">
    <location>
        <begin position="67"/>
        <end position="89"/>
    </location>
</feature>
<keyword evidence="6" id="KW-0804">Transcription</keyword>
<keyword evidence="7 8" id="KW-0539">Nucleus</keyword>
<evidence type="ECO:0000256" key="2">
    <source>
        <dbReference type="ARBA" id="ARBA00006074"/>
    </source>
</evidence>
<dbReference type="InterPro" id="IPR009057">
    <property type="entry name" value="Homeodomain-like_sf"/>
</dbReference>
<evidence type="ECO:0000256" key="10">
    <source>
        <dbReference type="SAM" id="Coils"/>
    </source>
</evidence>
<dbReference type="GO" id="GO:0005634">
    <property type="term" value="C:nucleus"/>
    <property type="evidence" value="ECO:0007669"/>
    <property type="project" value="UniProtKB-SubCell"/>
</dbReference>
<dbReference type="GO" id="GO:0043565">
    <property type="term" value="F:sequence-specific DNA binding"/>
    <property type="evidence" value="ECO:0007669"/>
    <property type="project" value="InterPro"/>
</dbReference>
<evidence type="ECO:0000256" key="11">
    <source>
        <dbReference type="SAM" id="MobiDB-lite"/>
    </source>
</evidence>
<proteinExistence type="inferred from homology"/>
<keyword evidence="4 8" id="KW-0238">DNA-binding</keyword>
<dbReference type="Gene3D" id="1.10.10.60">
    <property type="entry name" value="Homeodomain-like"/>
    <property type="match status" value="1"/>
</dbReference>
<dbReference type="GO" id="GO:0000981">
    <property type="term" value="F:DNA-binding transcription factor activity, RNA polymerase II-specific"/>
    <property type="evidence" value="ECO:0007669"/>
    <property type="project" value="InterPro"/>
</dbReference>
<evidence type="ECO:0000256" key="1">
    <source>
        <dbReference type="ARBA" id="ARBA00004123"/>
    </source>
</evidence>
<dbReference type="PROSITE" id="PS00027">
    <property type="entry name" value="HOMEOBOX_1"/>
    <property type="match status" value="1"/>
</dbReference>
<gene>
    <name evidence="13" type="ORF">CICLE_v10010326mg</name>
</gene>
<dbReference type="PANTHER" id="PTHR45714:SF72">
    <property type="entry name" value="HOMEOBOX-LEUCINE ZIPPER PROTEIN HOX26-RELATED"/>
    <property type="match status" value="1"/>
</dbReference>
<keyword evidence="14" id="KW-1185">Reference proteome</keyword>
<dbReference type="AlphaFoldDB" id="V4UJW1"/>
<evidence type="ECO:0000256" key="9">
    <source>
        <dbReference type="RuleBase" id="RU000682"/>
    </source>
</evidence>
<dbReference type="eggNOG" id="KOG0483">
    <property type="taxonomic scope" value="Eukaryota"/>
</dbReference>
<organism evidence="13 14">
    <name type="scientific">Citrus clementina</name>
    <name type="common">Clementine</name>
    <name type="synonym">Citrus deliciosa x Citrus sinensis</name>
    <dbReference type="NCBI Taxonomy" id="85681"/>
    <lineage>
        <taxon>Eukaryota</taxon>
        <taxon>Viridiplantae</taxon>
        <taxon>Streptophyta</taxon>
        <taxon>Embryophyta</taxon>
        <taxon>Tracheophyta</taxon>
        <taxon>Spermatophyta</taxon>
        <taxon>Magnoliopsida</taxon>
        <taxon>eudicotyledons</taxon>
        <taxon>Gunneridae</taxon>
        <taxon>Pentapetalae</taxon>
        <taxon>rosids</taxon>
        <taxon>malvids</taxon>
        <taxon>Sapindales</taxon>
        <taxon>Rutaceae</taxon>
        <taxon>Aurantioideae</taxon>
        <taxon>Citrus</taxon>
    </lineage>
</organism>
<evidence type="ECO:0000256" key="6">
    <source>
        <dbReference type="ARBA" id="ARBA00023163"/>
    </source>
</evidence>
<accession>V4UJW1</accession>
<comment type="subcellular location">
    <subcellularLocation>
        <location evidence="1 8 9">Nucleus</location>
    </subcellularLocation>
</comment>
<protein>
    <recommendedName>
        <fullName evidence="12">Homeobox domain-containing protein</fullName>
    </recommendedName>
</protein>
<dbReference type="KEGG" id="cic:CICLE_v10010326mg"/>
<evidence type="ECO:0000256" key="7">
    <source>
        <dbReference type="ARBA" id="ARBA00023242"/>
    </source>
</evidence>
<dbReference type="SUPFAM" id="SSF46689">
    <property type="entry name" value="Homeodomain-like"/>
    <property type="match status" value="1"/>
</dbReference>
<evidence type="ECO:0000259" key="12">
    <source>
        <dbReference type="PROSITE" id="PS50071"/>
    </source>
</evidence>
<name>V4UJW1_CITCL</name>
<dbReference type="PANTHER" id="PTHR45714">
    <property type="entry name" value="HOMEOBOX-LEUCINE ZIPPER PROTEIN HAT14"/>
    <property type="match status" value="1"/>
</dbReference>
<dbReference type="CDD" id="cd00086">
    <property type="entry name" value="homeodomain"/>
    <property type="match status" value="1"/>
</dbReference>
<evidence type="ECO:0000256" key="3">
    <source>
        <dbReference type="ARBA" id="ARBA00023015"/>
    </source>
</evidence>
<reference evidence="13 14" key="1">
    <citation type="submission" date="2013-10" db="EMBL/GenBank/DDBJ databases">
        <authorList>
            <consortium name="International Citrus Genome Consortium"/>
            <person name="Jenkins J."/>
            <person name="Schmutz J."/>
            <person name="Prochnik S."/>
            <person name="Rokhsar D."/>
            <person name="Gmitter F."/>
            <person name="Ollitrault P."/>
            <person name="Machado M."/>
            <person name="Talon M."/>
            <person name="Wincker P."/>
            <person name="Jaillon O."/>
            <person name="Morgante M."/>
        </authorList>
    </citation>
    <scope>NUCLEOTIDE SEQUENCE</scope>
    <source>
        <strain evidence="14">cv. Clemenules</strain>
    </source>
</reference>
<dbReference type="InterPro" id="IPR050762">
    <property type="entry name" value="HD-ZIP_Homeobox_LZ_Class_II"/>
</dbReference>
<dbReference type="OrthoDB" id="6159439at2759"/>
<keyword evidence="5 8" id="KW-0371">Homeobox</keyword>
<dbReference type="InterPro" id="IPR003106">
    <property type="entry name" value="Leu_zip_homeo"/>
</dbReference>
<feature type="domain" description="Homeobox" evidence="12">
    <location>
        <begin position="92"/>
        <end position="152"/>
    </location>
</feature>
<dbReference type="Gramene" id="ESR66452">
    <property type="protein sequence ID" value="ESR66452"/>
    <property type="gene ID" value="CICLE_v10010326mg"/>
</dbReference>
<feature type="DNA-binding region" description="Homeobox" evidence="8">
    <location>
        <begin position="94"/>
        <end position="153"/>
    </location>
</feature>
<dbReference type="InParanoid" id="V4UJW1"/>
<dbReference type="PROSITE" id="PS50071">
    <property type="entry name" value="HOMEOBOX_2"/>
    <property type="match status" value="1"/>
</dbReference>
<evidence type="ECO:0000313" key="14">
    <source>
        <dbReference type="Proteomes" id="UP000030687"/>
    </source>
</evidence>
<dbReference type="Pfam" id="PF02183">
    <property type="entry name" value="HALZ"/>
    <property type="match status" value="1"/>
</dbReference>
<dbReference type="SMART" id="SM00340">
    <property type="entry name" value="HALZ"/>
    <property type="match status" value="1"/>
</dbReference>
<evidence type="ECO:0000256" key="5">
    <source>
        <dbReference type="ARBA" id="ARBA00023155"/>
    </source>
</evidence>
<dbReference type="SMR" id="V4UJW1"/>
<evidence type="ECO:0000256" key="4">
    <source>
        <dbReference type="ARBA" id="ARBA00023125"/>
    </source>
</evidence>
<dbReference type="EMBL" id="KI535697">
    <property type="protein sequence ID" value="ESR66452.1"/>
    <property type="molecule type" value="Genomic_DNA"/>
</dbReference>
<comment type="similarity">
    <text evidence="2">Belongs to the HD-ZIP homeobox family. Class II subfamily.</text>
</comment>
<feature type="coiled-coil region" evidence="10">
    <location>
        <begin position="158"/>
        <end position="185"/>
    </location>
</feature>